<dbReference type="PANTHER" id="PTHR48090:SF1">
    <property type="entry name" value="PROPHAGE BACTOPRENOL GLUCOSYL TRANSFERASE HOMOLOG"/>
    <property type="match status" value="1"/>
</dbReference>
<evidence type="ECO:0000313" key="9">
    <source>
        <dbReference type="EMBL" id="ADQ79301.1"/>
    </source>
</evidence>
<name>E4T3K7_PALPW</name>
<dbReference type="RefSeq" id="WP_013444670.1">
    <property type="nucleotide sequence ID" value="NC_014734.1"/>
</dbReference>
<dbReference type="Proteomes" id="UP000008718">
    <property type="component" value="Chromosome"/>
</dbReference>
<evidence type="ECO:0000256" key="2">
    <source>
        <dbReference type="ARBA" id="ARBA00022676"/>
    </source>
</evidence>
<dbReference type="GO" id="GO:0005886">
    <property type="term" value="C:plasma membrane"/>
    <property type="evidence" value="ECO:0007669"/>
    <property type="project" value="TreeGrafter"/>
</dbReference>
<keyword evidence="6 7" id="KW-0472">Membrane</keyword>
<evidence type="ECO:0000256" key="5">
    <source>
        <dbReference type="ARBA" id="ARBA00022989"/>
    </source>
</evidence>
<evidence type="ECO:0000256" key="3">
    <source>
        <dbReference type="ARBA" id="ARBA00022679"/>
    </source>
</evidence>
<dbReference type="AlphaFoldDB" id="E4T3K7"/>
<accession>E4T3K7</accession>
<dbReference type="CAZy" id="GT2">
    <property type="family name" value="Glycosyltransferase Family 2"/>
</dbReference>
<keyword evidence="3 9" id="KW-0808">Transferase</keyword>
<dbReference type="InterPro" id="IPR001173">
    <property type="entry name" value="Glyco_trans_2-like"/>
</dbReference>
<sequence length="311" mass="35394">MSKPQLSIVTTLYRSERFLDTFVAQCEEAMASIECSSYEIVFVNDGSPDKSLDKVLKLKEKNNSIVAVDLSRNFGHHYAIMAGLTYSTGDYVFLIDCDLEVPPTHIPTFYHKMQEEQGCDVIYGVQETRKGSFIERTIGGLFYGFFNRLTDTRIPENLLTERLMSRRYVEELIKMGDKNIFMAGMMQWIGYKQIPITIKKGQREGQSTYTLGKRIALSMEAITSFSSYPLIVLFKFGFFISALSVFTGIFFVVKKLINPEIVLSGFTFLIVALLFSVGVIVSSLGVLGIYIDKLFNQTKNRQTFIVRDIYK</sequence>
<feature type="transmembrane region" description="Helical" evidence="7">
    <location>
        <begin position="265"/>
        <end position="291"/>
    </location>
</feature>
<dbReference type="KEGG" id="ppn:Palpr_1154"/>
<organism evidence="9 10">
    <name type="scientific">Paludibacter propionicigenes (strain DSM 17365 / JCM 13257 / WB4)</name>
    <dbReference type="NCBI Taxonomy" id="694427"/>
    <lineage>
        <taxon>Bacteria</taxon>
        <taxon>Pseudomonadati</taxon>
        <taxon>Bacteroidota</taxon>
        <taxon>Bacteroidia</taxon>
        <taxon>Bacteroidales</taxon>
        <taxon>Paludibacteraceae</taxon>
        <taxon>Paludibacter</taxon>
    </lineage>
</organism>
<dbReference type="Gene3D" id="3.90.550.10">
    <property type="entry name" value="Spore Coat Polysaccharide Biosynthesis Protein SpsA, Chain A"/>
    <property type="match status" value="1"/>
</dbReference>
<feature type="transmembrane region" description="Helical" evidence="7">
    <location>
        <begin position="228"/>
        <end position="253"/>
    </location>
</feature>
<dbReference type="CDD" id="cd04187">
    <property type="entry name" value="DPM1_like_bac"/>
    <property type="match status" value="1"/>
</dbReference>
<dbReference type="GO" id="GO:0016757">
    <property type="term" value="F:glycosyltransferase activity"/>
    <property type="evidence" value="ECO:0007669"/>
    <property type="project" value="UniProtKB-KW"/>
</dbReference>
<keyword evidence="10" id="KW-1185">Reference proteome</keyword>
<protein>
    <submittedName>
        <fullName evidence="9">Glycosyl transferase family 2</fullName>
    </submittedName>
</protein>
<reference key="1">
    <citation type="submission" date="2010-11" db="EMBL/GenBank/DDBJ databases">
        <title>The complete genome of Paludibacter propionicigenes DSM 17365.</title>
        <authorList>
            <consortium name="US DOE Joint Genome Institute (JGI-PGF)"/>
            <person name="Lucas S."/>
            <person name="Copeland A."/>
            <person name="Lapidus A."/>
            <person name="Bruce D."/>
            <person name="Goodwin L."/>
            <person name="Pitluck S."/>
            <person name="Kyrpides N."/>
            <person name="Mavromatis K."/>
            <person name="Ivanova N."/>
            <person name="Munk A.C."/>
            <person name="Brettin T."/>
            <person name="Detter J.C."/>
            <person name="Han C."/>
            <person name="Tapia R."/>
            <person name="Land M."/>
            <person name="Hauser L."/>
            <person name="Markowitz V."/>
            <person name="Cheng J.-F."/>
            <person name="Hugenholtz P."/>
            <person name="Woyke T."/>
            <person name="Wu D."/>
            <person name="Gronow S."/>
            <person name="Wellnitz S."/>
            <person name="Brambilla E."/>
            <person name="Klenk H.-P."/>
            <person name="Eisen J.A."/>
        </authorList>
    </citation>
    <scope>NUCLEOTIDE SEQUENCE</scope>
    <source>
        <strain>WB4</strain>
    </source>
</reference>
<evidence type="ECO:0000256" key="1">
    <source>
        <dbReference type="ARBA" id="ARBA00004141"/>
    </source>
</evidence>
<evidence type="ECO:0000256" key="4">
    <source>
        <dbReference type="ARBA" id="ARBA00022692"/>
    </source>
</evidence>
<dbReference type="eggNOG" id="COG1216">
    <property type="taxonomic scope" value="Bacteria"/>
</dbReference>
<proteinExistence type="predicted"/>
<dbReference type="InterPro" id="IPR050256">
    <property type="entry name" value="Glycosyltransferase_2"/>
</dbReference>
<reference evidence="9 10" key="2">
    <citation type="journal article" date="2011" name="Stand. Genomic Sci.">
        <title>Complete genome sequence of Paludibacter propionicigenes type strain (WB4).</title>
        <authorList>
            <person name="Gronow S."/>
            <person name="Munk C."/>
            <person name="Lapidus A."/>
            <person name="Nolan M."/>
            <person name="Lucas S."/>
            <person name="Hammon N."/>
            <person name="Deshpande S."/>
            <person name="Cheng J.F."/>
            <person name="Tapia R."/>
            <person name="Han C."/>
            <person name="Goodwin L."/>
            <person name="Pitluck S."/>
            <person name="Liolios K."/>
            <person name="Ivanova N."/>
            <person name="Mavromatis K."/>
            <person name="Mikhailova N."/>
            <person name="Pati A."/>
            <person name="Chen A."/>
            <person name="Palaniappan K."/>
            <person name="Land M."/>
            <person name="Hauser L."/>
            <person name="Chang Y.J."/>
            <person name="Jeffries C.D."/>
            <person name="Brambilla E."/>
            <person name="Rohde M."/>
            <person name="Goker M."/>
            <person name="Detter J.C."/>
            <person name="Woyke T."/>
            <person name="Bristow J."/>
            <person name="Eisen J.A."/>
            <person name="Markowitz V."/>
            <person name="Hugenholtz P."/>
            <person name="Kyrpides N.C."/>
            <person name="Klenk H.P."/>
        </authorList>
    </citation>
    <scope>NUCLEOTIDE SEQUENCE [LARGE SCALE GENOMIC DNA]</scope>
    <source>
        <strain evidence="10">DSM 17365 / JCM 13257 / WB4</strain>
    </source>
</reference>
<dbReference type="Pfam" id="PF00535">
    <property type="entry name" value="Glycos_transf_2"/>
    <property type="match status" value="1"/>
</dbReference>
<dbReference type="OrthoDB" id="9807778at2"/>
<gene>
    <name evidence="9" type="ordered locus">Palpr_1154</name>
</gene>
<dbReference type="SUPFAM" id="SSF53448">
    <property type="entry name" value="Nucleotide-diphospho-sugar transferases"/>
    <property type="match status" value="1"/>
</dbReference>
<dbReference type="InterPro" id="IPR029044">
    <property type="entry name" value="Nucleotide-diphossugar_trans"/>
</dbReference>
<evidence type="ECO:0000256" key="6">
    <source>
        <dbReference type="ARBA" id="ARBA00023136"/>
    </source>
</evidence>
<dbReference type="STRING" id="694427.Palpr_1154"/>
<dbReference type="EMBL" id="CP002345">
    <property type="protein sequence ID" value="ADQ79301.1"/>
    <property type="molecule type" value="Genomic_DNA"/>
</dbReference>
<evidence type="ECO:0000313" key="10">
    <source>
        <dbReference type="Proteomes" id="UP000008718"/>
    </source>
</evidence>
<feature type="domain" description="Glycosyltransferase 2-like" evidence="8">
    <location>
        <begin position="7"/>
        <end position="171"/>
    </location>
</feature>
<keyword evidence="2" id="KW-0328">Glycosyltransferase</keyword>
<evidence type="ECO:0000259" key="8">
    <source>
        <dbReference type="Pfam" id="PF00535"/>
    </source>
</evidence>
<dbReference type="PANTHER" id="PTHR48090">
    <property type="entry name" value="UNDECAPRENYL-PHOSPHATE 4-DEOXY-4-FORMAMIDO-L-ARABINOSE TRANSFERASE-RELATED"/>
    <property type="match status" value="1"/>
</dbReference>
<evidence type="ECO:0000256" key="7">
    <source>
        <dbReference type="SAM" id="Phobius"/>
    </source>
</evidence>
<comment type="subcellular location">
    <subcellularLocation>
        <location evidence="1">Membrane</location>
        <topology evidence="1">Multi-pass membrane protein</topology>
    </subcellularLocation>
</comment>
<keyword evidence="4 7" id="KW-0812">Transmembrane</keyword>
<dbReference type="HOGENOM" id="CLU_033536_0_1_10"/>
<keyword evidence="5 7" id="KW-1133">Transmembrane helix</keyword>